<dbReference type="EMBL" id="SUMC01000020">
    <property type="protein sequence ID" value="TKA09630.1"/>
    <property type="molecule type" value="Genomic_DNA"/>
</dbReference>
<dbReference type="AlphaFoldDB" id="A0A4U0SIS0"/>
<name>A0A4U0SIS0_9ACTN</name>
<accession>A0A4U0SIS0</accession>
<protein>
    <submittedName>
        <fullName evidence="1">Uncharacterized protein</fullName>
    </submittedName>
</protein>
<evidence type="ECO:0000313" key="2">
    <source>
        <dbReference type="Proteomes" id="UP000305778"/>
    </source>
</evidence>
<dbReference type="Proteomes" id="UP000305778">
    <property type="component" value="Unassembled WGS sequence"/>
</dbReference>
<comment type="caution">
    <text evidence="1">The sequence shown here is derived from an EMBL/GenBank/DDBJ whole genome shotgun (WGS) entry which is preliminary data.</text>
</comment>
<proteinExistence type="predicted"/>
<dbReference type="RefSeq" id="WP_136725504.1">
    <property type="nucleotide sequence ID" value="NZ_SUMC01000020.1"/>
</dbReference>
<sequence>MSGTDCFACRLITGEEPLPGGAVLRTGHWVVEHCVGPLGVGTFVTLSNRDEVSVIDFRTHTEVARVPVGRPLPAARAPRQYRRVGARRAELIRCPAR</sequence>
<gene>
    <name evidence="1" type="ORF">FCI23_21140</name>
</gene>
<organism evidence="1 2">
    <name type="scientific">Actinacidiphila oryziradicis</name>
    <dbReference type="NCBI Taxonomy" id="2571141"/>
    <lineage>
        <taxon>Bacteria</taxon>
        <taxon>Bacillati</taxon>
        <taxon>Actinomycetota</taxon>
        <taxon>Actinomycetes</taxon>
        <taxon>Kitasatosporales</taxon>
        <taxon>Streptomycetaceae</taxon>
        <taxon>Actinacidiphila</taxon>
    </lineage>
</organism>
<evidence type="ECO:0000313" key="1">
    <source>
        <dbReference type="EMBL" id="TKA09630.1"/>
    </source>
</evidence>
<dbReference type="OrthoDB" id="3690933at2"/>
<reference evidence="1 2" key="1">
    <citation type="submission" date="2019-04" db="EMBL/GenBank/DDBJ databases">
        <title>Streptomyces oryziradicis sp. nov., a novel actinomycete isolated from rhizosphere soil of rice (Oryza sativa L.).</title>
        <authorList>
            <person name="Li C."/>
        </authorList>
    </citation>
    <scope>NUCLEOTIDE SEQUENCE [LARGE SCALE GENOMIC DNA]</scope>
    <source>
        <strain evidence="1 2">NEAU-C40</strain>
    </source>
</reference>
<keyword evidence="2" id="KW-1185">Reference proteome</keyword>